<keyword evidence="3 6" id="KW-0227">DNA damage</keyword>
<dbReference type="NCBIfam" id="TIGR00632">
    <property type="entry name" value="vsr"/>
    <property type="match status" value="1"/>
</dbReference>
<dbReference type="GO" id="GO:0016787">
    <property type="term" value="F:hydrolase activity"/>
    <property type="evidence" value="ECO:0007669"/>
    <property type="project" value="UniProtKB-KW"/>
</dbReference>
<keyword evidence="4 6" id="KW-0378">Hydrolase</keyword>
<accession>A0A7Y5EJQ8</accession>
<evidence type="ECO:0000256" key="1">
    <source>
        <dbReference type="ARBA" id="ARBA00022722"/>
    </source>
</evidence>
<sequence length="153" mass="17961">MTDVHDVATRSRNMAAIKNKHTQPEIWLRKQLHAAGFRYRLNVATLPGKPDLVLAKYRAVIFVQGCFWHQHNCAQFHWPKSRVDWWRAKITANRRHDEMVQDKLREMGWRVLLLWQCAIKGRTRLPQQQLLAQINDWIRSGGSFAELPPADSI</sequence>
<evidence type="ECO:0000256" key="3">
    <source>
        <dbReference type="ARBA" id="ARBA00022763"/>
    </source>
</evidence>
<dbReference type="SUPFAM" id="SSF52980">
    <property type="entry name" value="Restriction endonuclease-like"/>
    <property type="match status" value="1"/>
</dbReference>
<evidence type="ECO:0000256" key="6">
    <source>
        <dbReference type="PIRNR" id="PIRNR018267"/>
    </source>
</evidence>
<dbReference type="GO" id="GO:0006298">
    <property type="term" value="P:mismatch repair"/>
    <property type="evidence" value="ECO:0007669"/>
    <property type="project" value="UniProtKB-UniRule"/>
</dbReference>
<dbReference type="PIRSF" id="PIRSF018267">
    <property type="entry name" value="VSR_endonuc"/>
    <property type="match status" value="1"/>
</dbReference>
<name>A0A7Y5EJQ8_9GAMM</name>
<proteinExistence type="inferred from homology"/>
<reference evidence="7 8" key="1">
    <citation type="submission" date="2020-06" db="EMBL/GenBank/DDBJ databases">
        <title>Rheinheimera sp. nov., a marine bacterium isolated from coastal.</title>
        <authorList>
            <person name="Yu Q."/>
            <person name="Qi Y."/>
            <person name="Pu J."/>
        </authorList>
    </citation>
    <scope>NUCLEOTIDE SEQUENCE [LARGE SCALE GENOMIC DNA]</scope>
    <source>
        <strain evidence="7 8">YQF-2</strain>
    </source>
</reference>
<comment type="function">
    <text evidence="6">May nick specific sequences that contain T:G mispairs resulting from m5C-deamination.</text>
</comment>
<evidence type="ECO:0000313" key="7">
    <source>
        <dbReference type="EMBL" id="NRQ43606.1"/>
    </source>
</evidence>
<comment type="similarity">
    <text evidence="6">Belongs to the vsr family.</text>
</comment>
<dbReference type="CDD" id="cd00221">
    <property type="entry name" value="Vsr"/>
    <property type="match status" value="1"/>
</dbReference>
<keyword evidence="5 6" id="KW-0234">DNA repair</keyword>
<evidence type="ECO:0000256" key="5">
    <source>
        <dbReference type="ARBA" id="ARBA00023204"/>
    </source>
</evidence>
<gene>
    <name evidence="7" type="primary">vsr</name>
    <name evidence="7" type="ORF">HRH59_13715</name>
</gene>
<dbReference type="InterPro" id="IPR011335">
    <property type="entry name" value="Restrct_endonuc-II-like"/>
</dbReference>
<evidence type="ECO:0000256" key="2">
    <source>
        <dbReference type="ARBA" id="ARBA00022759"/>
    </source>
</evidence>
<dbReference type="AlphaFoldDB" id="A0A7Y5EJQ8"/>
<keyword evidence="1 6" id="KW-0540">Nuclease</keyword>
<dbReference type="Pfam" id="PF03852">
    <property type="entry name" value="Vsr"/>
    <property type="match status" value="1"/>
</dbReference>
<dbReference type="Gene3D" id="3.40.960.10">
    <property type="entry name" value="VSR Endonuclease"/>
    <property type="match status" value="1"/>
</dbReference>
<keyword evidence="2 6" id="KW-0255">Endonuclease</keyword>
<dbReference type="RefSeq" id="WP_173501842.1">
    <property type="nucleotide sequence ID" value="NZ_JABSOD010000014.1"/>
</dbReference>
<dbReference type="InterPro" id="IPR004603">
    <property type="entry name" value="DNA_mismatch_endonuc_vsr"/>
</dbReference>
<dbReference type="GO" id="GO:0004519">
    <property type="term" value="F:endonuclease activity"/>
    <property type="evidence" value="ECO:0007669"/>
    <property type="project" value="UniProtKB-KW"/>
</dbReference>
<comment type="caution">
    <text evidence="7">The sequence shown here is derived from an EMBL/GenBank/DDBJ whole genome shotgun (WGS) entry which is preliminary data.</text>
</comment>
<dbReference type="EMBL" id="JABSOD010000014">
    <property type="protein sequence ID" value="NRQ43606.1"/>
    <property type="molecule type" value="Genomic_DNA"/>
</dbReference>
<organism evidence="7 8">
    <name type="scientific">Rheinheimera lutimaris</name>
    <dbReference type="NCBI Taxonomy" id="2740584"/>
    <lineage>
        <taxon>Bacteria</taxon>
        <taxon>Pseudomonadati</taxon>
        <taxon>Pseudomonadota</taxon>
        <taxon>Gammaproteobacteria</taxon>
        <taxon>Chromatiales</taxon>
        <taxon>Chromatiaceae</taxon>
        <taxon>Rheinheimera</taxon>
    </lineage>
</organism>
<protein>
    <recommendedName>
        <fullName evidence="6">Very short patch repair endonuclease</fullName>
        <ecNumber evidence="6">3.1.-.-</ecNumber>
    </recommendedName>
</protein>
<dbReference type="Proteomes" id="UP000523161">
    <property type="component" value="Unassembled WGS sequence"/>
</dbReference>
<keyword evidence="8" id="KW-1185">Reference proteome</keyword>
<dbReference type="EC" id="3.1.-.-" evidence="6"/>
<evidence type="ECO:0000256" key="4">
    <source>
        <dbReference type="ARBA" id="ARBA00022801"/>
    </source>
</evidence>
<evidence type="ECO:0000313" key="8">
    <source>
        <dbReference type="Proteomes" id="UP000523161"/>
    </source>
</evidence>